<dbReference type="PRINTS" id="PR00111">
    <property type="entry name" value="ABHYDROLASE"/>
</dbReference>
<dbReference type="KEGG" id="sand:H3309_12590"/>
<dbReference type="AlphaFoldDB" id="A0A7G5IMS3"/>
<evidence type="ECO:0000313" key="3">
    <source>
        <dbReference type="Proteomes" id="UP000515292"/>
    </source>
</evidence>
<dbReference type="PANTHER" id="PTHR43798:SF5">
    <property type="entry name" value="MONOACYLGLYCEROL LIPASE ABHD6"/>
    <property type="match status" value="1"/>
</dbReference>
<name>A0A7G5IMS3_9SPHN</name>
<dbReference type="GO" id="GO:0047372">
    <property type="term" value="F:monoacylglycerol lipase activity"/>
    <property type="evidence" value="ECO:0007669"/>
    <property type="project" value="TreeGrafter"/>
</dbReference>
<feature type="domain" description="AB hydrolase-1" evidence="1">
    <location>
        <begin position="23"/>
        <end position="242"/>
    </location>
</feature>
<protein>
    <submittedName>
        <fullName evidence="2">Alpha/beta fold hydrolase</fullName>
    </submittedName>
</protein>
<dbReference type="InterPro" id="IPR000073">
    <property type="entry name" value="AB_hydrolase_1"/>
</dbReference>
<dbReference type="Pfam" id="PF00561">
    <property type="entry name" value="Abhydrolase_1"/>
    <property type="match status" value="1"/>
</dbReference>
<gene>
    <name evidence="2" type="ORF">H3309_12590</name>
</gene>
<proteinExistence type="predicted"/>
<dbReference type="Proteomes" id="UP000515292">
    <property type="component" value="Chromosome"/>
</dbReference>
<accession>A0A7G5IMS3</accession>
<evidence type="ECO:0000259" key="1">
    <source>
        <dbReference type="Pfam" id="PF00561"/>
    </source>
</evidence>
<organism evidence="2 3">
    <name type="scientific">Sandaracinobacteroides saxicola</name>
    <dbReference type="NCBI Taxonomy" id="2759707"/>
    <lineage>
        <taxon>Bacteria</taxon>
        <taxon>Pseudomonadati</taxon>
        <taxon>Pseudomonadota</taxon>
        <taxon>Alphaproteobacteria</taxon>
        <taxon>Sphingomonadales</taxon>
        <taxon>Sphingosinicellaceae</taxon>
        <taxon>Sandaracinobacteroides</taxon>
    </lineage>
</organism>
<dbReference type="GO" id="GO:0046464">
    <property type="term" value="P:acylglycerol catabolic process"/>
    <property type="evidence" value="ECO:0007669"/>
    <property type="project" value="TreeGrafter"/>
</dbReference>
<sequence>MMTIEGHTVRVAHWPAPAGGGLPLFFFNGIGANIELMAPLADHLPDREILTFDMPGIGGSPAPAFPYRPWMMARVAAAILDEHGHKQTDVMGVSWGGAMAQQFALQYGSRIGRLILVATTAGMLMIPGKVASLSKMFDPKRYSDPDYMLRNFETLYGGASNAGAAAHALRTKPPTRMGYMMQMVAMLGWTSAPCLPFMRTDTLILMGDADNIVPVINGRFLKLLIPHARLEIIEGGGHLFLLSMAETVVPIIEEFLSGDEPLRQAA</sequence>
<dbReference type="EMBL" id="CP059851">
    <property type="protein sequence ID" value="QMW24665.1"/>
    <property type="molecule type" value="Genomic_DNA"/>
</dbReference>
<evidence type="ECO:0000313" key="2">
    <source>
        <dbReference type="EMBL" id="QMW24665.1"/>
    </source>
</evidence>
<dbReference type="InterPro" id="IPR050266">
    <property type="entry name" value="AB_hydrolase_sf"/>
</dbReference>
<dbReference type="Gene3D" id="3.40.50.1820">
    <property type="entry name" value="alpha/beta hydrolase"/>
    <property type="match status" value="1"/>
</dbReference>
<keyword evidence="2" id="KW-0378">Hydrolase</keyword>
<dbReference type="GO" id="GO:0016020">
    <property type="term" value="C:membrane"/>
    <property type="evidence" value="ECO:0007669"/>
    <property type="project" value="TreeGrafter"/>
</dbReference>
<dbReference type="SUPFAM" id="SSF53474">
    <property type="entry name" value="alpha/beta-Hydrolases"/>
    <property type="match status" value="1"/>
</dbReference>
<dbReference type="InterPro" id="IPR029058">
    <property type="entry name" value="AB_hydrolase_fold"/>
</dbReference>
<dbReference type="PANTHER" id="PTHR43798">
    <property type="entry name" value="MONOACYLGLYCEROL LIPASE"/>
    <property type="match status" value="1"/>
</dbReference>
<reference evidence="2 3" key="1">
    <citation type="submission" date="2020-07" db="EMBL/GenBank/DDBJ databases">
        <title>Complete genome sequence for Sandaracinobacter sp. M6.</title>
        <authorList>
            <person name="Tang Y."/>
            <person name="Liu Q."/>
            <person name="Guo Z."/>
            <person name="Lei P."/>
            <person name="Huang B."/>
        </authorList>
    </citation>
    <scope>NUCLEOTIDE SEQUENCE [LARGE SCALE GENOMIC DNA]</scope>
    <source>
        <strain evidence="2 3">M6</strain>
    </source>
</reference>
<keyword evidence="3" id="KW-1185">Reference proteome</keyword>